<dbReference type="Gene3D" id="3.30.60.20">
    <property type="match status" value="1"/>
</dbReference>
<evidence type="ECO:0000259" key="8">
    <source>
        <dbReference type="SMART" id="SM00249"/>
    </source>
</evidence>
<feature type="domain" description="Phorbol-ester/DAG-type" evidence="7">
    <location>
        <begin position="908"/>
        <end position="958"/>
    </location>
</feature>
<feature type="domain" description="Phorbol-ester/DAG-type" evidence="7">
    <location>
        <begin position="377"/>
        <end position="426"/>
    </location>
</feature>
<feature type="domain" description="Phorbol-ester/DAG-type" evidence="7">
    <location>
        <begin position="853"/>
        <end position="901"/>
    </location>
</feature>
<evidence type="ECO:0000256" key="6">
    <source>
        <dbReference type="SAM" id="MobiDB-lite"/>
    </source>
</evidence>
<feature type="region of interest" description="Disordered" evidence="6">
    <location>
        <begin position="234"/>
        <end position="257"/>
    </location>
</feature>
<feature type="domain" description="Zinc finger PHD-type" evidence="8">
    <location>
        <begin position="25"/>
        <end position="87"/>
    </location>
</feature>
<keyword evidence="2" id="KW-0677">Repeat</keyword>
<dbReference type="InterPro" id="IPR046349">
    <property type="entry name" value="C1-like_sf"/>
</dbReference>
<gene>
    <name evidence="10" type="primary">LOC115743129</name>
</gene>
<dbReference type="Pfam" id="PF03107">
    <property type="entry name" value="C1_2"/>
    <property type="match status" value="12"/>
</dbReference>
<protein>
    <submittedName>
        <fullName evidence="10">Uncharacterized protein LOC115743129 isoform X1</fullName>
    </submittedName>
</protein>
<evidence type="ECO:0000256" key="3">
    <source>
        <dbReference type="ARBA" id="ARBA00022771"/>
    </source>
</evidence>
<feature type="compositionally biased region" description="Basic and acidic residues" evidence="6">
    <location>
        <begin position="243"/>
        <end position="257"/>
    </location>
</feature>
<dbReference type="Pfam" id="PF05278">
    <property type="entry name" value="PEARLI-4"/>
    <property type="match status" value="1"/>
</dbReference>
<feature type="domain" description="Zinc finger PHD-type" evidence="8">
    <location>
        <begin position="868"/>
        <end position="926"/>
    </location>
</feature>
<evidence type="ECO:0000313" key="10">
    <source>
        <dbReference type="RefSeq" id="XP_030533633.1"/>
    </source>
</evidence>
<feature type="domain" description="Zinc finger PHD-type" evidence="8">
    <location>
        <begin position="498"/>
        <end position="571"/>
    </location>
</feature>
<dbReference type="InterPro" id="IPR002219">
    <property type="entry name" value="PKC_DAG/PE"/>
</dbReference>
<keyword evidence="1" id="KW-0479">Metal-binding</keyword>
<feature type="domain" description="Zinc finger PHD-type" evidence="8">
    <location>
        <begin position="146"/>
        <end position="208"/>
    </location>
</feature>
<name>A0A8B8PGN1_9MYRT</name>
<sequence length="1378" mass="157706">MESIGHFSHPHLLTRCLIKDKEEVKCFACTKCCSNQYYSCDECRFFLHEECTKLPMEIKKHPLHTDHTLILGPTAYYIGIVYCDACDNRCRGFTFRCEECDFDLDIDCALKLISPRVGGVPLLVKHFSHDHDLVLTEEIDKDESARCEGCDRRCLSDTYTCNLCKFFLHKSCAELNMELQHRLHEAHSLKLRTSSSVYDGRAWCDSCGKRVRGFVYHCEICQFDLDIVCSLQSAPTSEPGDQEQERDQEQEKDHFSHEHPLIIGEEEERDVVLICAACGGYCSSSRIYGCEECEYFLHESCANLPPTMEHLYHAEHPLKLQVATYNYCDFCENPIEGFTYRCDQCDFDLDIGCAWMPSIEPGTTKKDEEVKIQFFGHDHQLTRSIKKEEEDVACSACEKQCSGLIYACDDCGFFLHKGCAKLPQECQHFFHPLHKLTLQRCDSEVSCNACEKKCRGFTFSCRECKFHLDVDCAMRVEKIHHFGHRHSLKPTKLESNSKCSACDRSLSESSLIYGCPDCKYFLHESCAKLPLEKKHQDHQSHPLKLQVASCNYCDFCGEKIEGFVYRCDRCNFNLDMKCVEMFSISSEMTKKVEEMKIKSFAHPHELTGSMQSKVDKVVCSGCNKKCTGLTYACGCKGCSFYLHKGCAELPGEYAHFFHPSHRLHLQNSDSKLICGACQANFHGFTFSCKECNFHLDVVCAMMAEKPNHGDYIQHLSHGHPLKLTKKEFKGRCLACNQSRSDSDSDLGKIYGCDSCSVWLHFSCTELPQKLEHFLHDFRKRDHERDCEITLEARIASIGGQGKLECAACQSACRGFFIYQCKLCDLNLDVECALMPSRIQEGTLTKKFPAGHGHPLQLCSIKEDTNAPSCSVCSKRCTDPTYRCIKCETFTVHESCAELPRSIQKRSRHYHQMFLRKKIRFTCAVCLDISYGFTYDCNMCSPSFSLHIGCMNLKPIIQCGDLSHYLHFLDNIHEDDPCRTCHRVIFSCSSKEMEVETENKQGLFRCVICKYSLHLLCGPLPCLIKSDNHRHVLQLKDRFVEDDSGEYYCDACEKRRDPDKCVYKCSQENCPYVAHFECMKPEVLRLLKGEQKEKEVELRFLGSERIYSKVMNEVQDMNEEDASGRPREQDIRTLEDLLEAFIQDEQTKLPGTIQILKKETIGTGHSSFWERLEGSGSTADVSPYSQQTLTQFMDRTEPSIENLEFSAIFFEDEELVEVDKYRVIQSLAPTLRLLLEKRGDISTGSKLKLKSRSLIFNLLCGAIRSMSATPVNKLSETLLHDWWNQVMMAKHAGFEIQFALDHLKEVFRAYFALRAEEIQSHRLLEMEDQIGACQNQAAKAEELTRTSRQYEESAEASLRQELLGKVKALEGETVGRGLL</sequence>
<dbReference type="InterPro" id="IPR007942">
    <property type="entry name" value="PLipase-like"/>
</dbReference>
<feature type="domain" description="Phorbol-ester/DAG-type" evidence="7">
    <location>
        <begin position="259"/>
        <end position="307"/>
    </location>
</feature>
<feature type="domain" description="Zinc finger PHD-type" evidence="8">
    <location>
        <begin position="393"/>
        <end position="451"/>
    </location>
</feature>
<evidence type="ECO:0000256" key="4">
    <source>
        <dbReference type="ARBA" id="ARBA00022833"/>
    </source>
</evidence>
<dbReference type="InterPro" id="IPR004146">
    <property type="entry name" value="DC1"/>
</dbReference>
<feature type="domain" description="Phorbol-ester/DAG-type" evidence="7">
    <location>
        <begin position="541"/>
        <end position="584"/>
    </location>
</feature>
<dbReference type="SMART" id="SM00249">
    <property type="entry name" value="PHD"/>
    <property type="match status" value="9"/>
</dbReference>
<feature type="domain" description="Zinc finger PHD-type" evidence="8">
    <location>
        <begin position="1047"/>
        <end position="1105"/>
    </location>
</feature>
<dbReference type="PANTHER" id="PTHR46288">
    <property type="entry name" value="PHORBOL-ESTER/DAG-TYPE DOMAIN-CONTAINING PROTEIN"/>
    <property type="match status" value="1"/>
</dbReference>
<keyword evidence="3" id="KW-0863">Zinc-finger</keyword>
<dbReference type="SMART" id="SM00109">
    <property type="entry name" value="C1"/>
    <property type="match status" value="9"/>
</dbReference>
<feature type="domain" description="Phorbol-ester/DAG-type" evidence="7">
    <location>
        <begin position="484"/>
        <end position="537"/>
    </location>
</feature>
<dbReference type="PANTHER" id="PTHR46288:SF27">
    <property type="entry name" value="CYSTEINE_HISTIDINE-RICH C1 DOMAIN FAMILY PROTEIN"/>
    <property type="match status" value="1"/>
</dbReference>
<dbReference type="InterPro" id="IPR001965">
    <property type="entry name" value="Znf_PHD"/>
</dbReference>
<dbReference type="SUPFAM" id="SSF57889">
    <property type="entry name" value="Cysteine-rich domain"/>
    <property type="match status" value="9"/>
</dbReference>
<feature type="domain" description="Phorbol-ester/DAG-type" evidence="7">
    <location>
        <begin position="67"/>
        <end position="116"/>
    </location>
</feature>
<evidence type="ECO:0000313" key="9">
    <source>
        <dbReference type="Proteomes" id="UP000827889"/>
    </source>
</evidence>
<keyword evidence="4" id="KW-0862">Zinc</keyword>
<accession>A0A8B8PGN1</accession>
<evidence type="ECO:0000259" key="7">
    <source>
        <dbReference type="SMART" id="SM00109"/>
    </source>
</evidence>
<feature type="coiled-coil region" evidence="5">
    <location>
        <begin position="1322"/>
        <end position="1359"/>
    </location>
</feature>
<dbReference type="OrthoDB" id="1596030at2759"/>
<evidence type="ECO:0000256" key="2">
    <source>
        <dbReference type="ARBA" id="ARBA00022737"/>
    </source>
</evidence>
<keyword evidence="5" id="KW-0175">Coiled coil</keyword>
<dbReference type="GO" id="GO:0008270">
    <property type="term" value="F:zinc ion binding"/>
    <property type="evidence" value="ECO:0007669"/>
    <property type="project" value="UniProtKB-KW"/>
</dbReference>
<dbReference type="GeneID" id="115743129"/>
<dbReference type="RefSeq" id="XP_030533633.1">
    <property type="nucleotide sequence ID" value="XM_030677773.2"/>
</dbReference>
<feature type="domain" description="Zinc finger PHD-type" evidence="8">
    <location>
        <begin position="731"/>
        <end position="809"/>
    </location>
</feature>
<feature type="domain" description="Zinc finger PHD-type" evidence="8">
    <location>
        <begin position="274"/>
        <end position="346"/>
    </location>
</feature>
<feature type="domain" description="Zinc finger PHD-type" evidence="8">
    <location>
        <begin position="618"/>
        <end position="678"/>
    </location>
</feature>
<dbReference type="KEGG" id="rarg:115743129"/>
<reference evidence="10" key="1">
    <citation type="submission" date="2025-08" db="UniProtKB">
        <authorList>
            <consortium name="RefSeq"/>
        </authorList>
    </citation>
    <scope>IDENTIFICATION</scope>
    <source>
        <tissue evidence="10">Leaf</tissue>
    </source>
</reference>
<feature type="domain" description="Phorbol-ester/DAG-type" evidence="7">
    <location>
        <begin position="434"/>
        <end position="478"/>
    </location>
</feature>
<feature type="domain" description="Phorbol-ester/DAG-type" evidence="7">
    <location>
        <begin position="129"/>
        <end position="178"/>
    </location>
</feature>
<organism evidence="9 10">
    <name type="scientific">Rhodamnia argentea</name>
    <dbReference type="NCBI Taxonomy" id="178133"/>
    <lineage>
        <taxon>Eukaryota</taxon>
        <taxon>Viridiplantae</taxon>
        <taxon>Streptophyta</taxon>
        <taxon>Embryophyta</taxon>
        <taxon>Tracheophyta</taxon>
        <taxon>Spermatophyta</taxon>
        <taxon>Magnoliopsida</taxon>
        <taxon>eudicotyledons</taxon>
        <taxon>Gunneridae</taxon>
        <taxon>Pentapetalae</taxon>
        <taxon>rosids</taxon>
        <taxon>malvids</taxon>
        <taxon>Myrtales</taxon>
        <taxon>Myrtaceae</taxon>
        <taxon>Myrtoideae</taxon>
        <taxon>Myrteae</taxon>
        <taxon>Australasian group</taxon>
        <taxon>Rhodamnia</taxon>
    </lineage>
</organism>
<dbReference type="Proteomes" id="UP000827889">
    <property type="component" value="Chromosome 3"/>
</dbReference>
<keyword evidence="9" id="KW-1185">Reference proteome</keyword>
<proteinExistence type="predicted"/>
<evidence type="ECO:0000256" key="5">
    <source>
        <dbReference type="SAM" id="Coils"/>
    </source>
</evidence>
<evidence type="ECO:0000256" key="1">
    <source>
        <dbReference type="ARBA" id="ARBA00022723"/>
    </source>
</evidence>